<evidence type="ECO:0000313" key="7">
    <source>
        <dbReference type="EMBL" id="MXO49807.1"/>
    </source>
</evidence>
<dbReference type="InterPro" id="IPR000555">
    <property type="entry name" value="JAMM/MPN+_dom"/>
</dbReference>
<dbReference type="SUPFAM" id="SSF102712">
    <property type="entry name" value="JAB1/MPN domain"/>
    <property type="match status" value="1"/>
</dbReference>
<dbReference type="InterPro" id="IPR051929">
    <property type="entry name" value="VirAsm_ModProt"/>
</dbReference>
<keyword evidence="3" id="KW-0378">Hydrolase</keyword>
<dbReference type="PANTHER" id="PTHR34858">
    <property type="entry name" value="CYSO-CYSTEINE PEPTIDASE"/>
    <property type="match status" value="1"/>
</dbReference>
<keyword evidence="5" id="KW-0482">Metalloprotease</keyword>
<protein>
    <submittedName>
        <fullName evidence="7">Peptidase</fullName>
    </submittedName>
</protein>
<feature type="domain" description="MPN" evidence="6">
    <location>
        <begin position="3"/>
        <end position="131"/>
    </location>
</feature>
<dbReference type="InterPro" id="IPR028090">
    <property type="entry name" value="JAB_dom_prok"/>
</dbReference>
<dbReference type="SMART" id="SM00232">
    <property type="entry name" value="JAB_MPN"/>
    <property type="match status" value="1"/>
</dbReference>
<evidence type="ECO:0000256" key="2">
    <source>
        <dbReference type="ARBA" id="ARBA00022723"/>
    </source>
</evidence>
<dbReference type="GO" id="GO:0006508">
    <property type="term" value="P:proteolysis"/>
    <property type="evidence" value="ECO:0007669"/>
    <property type="project" value="UniProtKB-KW"/>
</dbReference>
<dbReference type="RefSeq" id="WP_160606147.1">
    <property type="nucleotide sequence ID" value="NZ_WTYF01000003.1"/>
</dbReference>
<keyword evidence="8" id="KW-1185">Reference proteome</keyword>
<evidence type="ECO:0000256" key="4">
    <source>
        <dbReference type="ARBA" id="ARBA00022833"/>
    </source>
</evidence>
<keyword evidence="4" id="KW-0862">Zinc</keyword>
<dbReference type="Pfam" id="PF14464">
    <property type="entry name" value="Prok-JAB"/>
    <property type="match status" value="1"/>
</dbReference>
<gene>
    <name evidence="7" type="ORF">GRI42_00645</name>
</gene>
<name>A0A844XX74_9SPHN</name>
<sequence length="131" mass="14064">MTLELSSDVMQRLLDEAANAHPCECCGVLLGTASRIEEVVPAANVHAEPARHFEIDPQTLIDAHRAARTRGPQVLGYYHSHPNGRTGPSPRDAELAAGDGVVWAIIAAGGVTFWRSGDGGFHALPYVVRDR</sequence>
<dbReference type="InterPro" id="IPR037518">
    <property type="entry name" value="MPN"/>
</dbReference>
<dbReference type="PANTHER" id="PTHR34858:SF1">
    <property type="entry name" value="CYSO-CYSTEINE PEPTIDASE"/>
    <property type="match status" value="1"/>
</dbReference>
<comment type="caution">
    <text evidence="7">The sequence shown here is derived from an EMBL/GenBank/DDBJ whole genome shotgun (WGS) entry which is preliminary data.</text>
</comment>
<organism evidence="7 8">
    <name type="scientific">Qipengyuania gaetbuli</name>
    <dbReference type="NCBI Taxonomy" id="266952"/>
    <lineage>
        <taxon>Bacteria</taxon>
        <taxon>Pseudomonadati</taxon>
        <taxon>Pseudomonadota</taxon>
        <taxon>Alphaproteobacteria</taxon>
        <taxon>Sphingomonadales</taxon>
        <taxon>Erythrobacteraceae</taxon>
        <taxon>Qipengyuania</taxon>
    </lineage>
</organism>
<dbReference type="GO" id="GO:0008235">
    <property type="term" value="F:metalloexopeptidase activity"/>
    <property type="evidence" value="ECO:0007669"/>
    <property type="project" value="TreeGrafter"/>
</dbReference>
<evidence type="ECO:0000259" key="6">
    <source>
        <dbReference type="PROSITE" id="PS50249"/>
    </source>
</evidence>
<evidence type="ECO:0000256" key="1">
    <source>
        <dbReference type="ARBA" id="ARBA00022670"/>
    </source>
</evidence>
<dbReference type="CDD" id="cd08070">
    <property type="entry name" value="MPN_like"/>
    <property type="match status" value="1"/>
</dbReference>
<evidence type="ECO:0000313" key="8">
    <source>
        <dbReference type="Proteomes" id="UP000444185"/>
    </source>
</evidence>
<dbReference type="OrthoDB" id="9802958at2"/>
<keyword evidence="1" id="KW-0645">Protease</keyword>
<reference evidence="7 8" key="1">
    <citation type="submission" date="2019-12" db="EMBL/GenBank/DDBJ databases">
        <title>Genomic-based taxomic classification of the family Erythrobacteraceae.</title>
        <authorList>
            <person name="Xu L."/>
        </authorList>
    </citation>
    <scope>NUCLEOTIDE SEQUENCE [LARGE SCALE GENOMIC DNA]</scope>
    <source>
        <strain evidence="7 8">DSM 16225</strain>
    </source>
</reference>
<keyword evidence="2" id="KW-0479">Metal-binding</keyword>
<dbReference type="GO" id="GO:0008270">
    <property type="term" value="F:zinc ion binding"/>
    <property type="evidence" value="ECO:0007669"/>
    <property type="project" value="TreeGrafter"/>
</dbReference>
<proteinExistence type="predicted"/>
<dbReference type="Proteomes" id="UP000444185">
    <property type="component" value="Unassembled WGS sequence"/>
</dbReference>
<accession>A0A844XX74</accession>
<evidence type="ECO:0000256" key="5">
    <source>
        <dbReference type="ARBA" id="ARBA00023049"/>
    </source>
</evidence>
<dbReference type="Gene3D" id="3.40.140.10">
    <property type="entry name" value="Cytidine Deaminase, domain 2"/>
    <property type="match status" value="1"/>
</dbReference>
<dbReference type="EMBL" id="WTYF01000003">
    <property type="protein sequence ID" value="MXO49807.1"/>
    <property type="molecule type" value="Genomic_DNA"/>
</dbReference>
<evidence type="ECO:0000256" key="3">
    <source>
        <dbReference type="ARBA" id="ARBA00022801"/>
    </source>
</evidence>
<dbReference type="AlphaFoldDB" id="A0A844XX74"/>
<dbReference type="PROSITE" id="PS50249">
    <property type="entry name" value="MPN"/>
    <property type="match status" value="1"/>
</dbReference>